<gene>
    <name evidence="1" type="ORF">MKQ68_10430</name>
</gene>
<sequence length="386" mass="42501">MKYIITFTACSLVSLTIMGQYIDNEPNTVQGGAHFNIGGYGTANHFRTVQAASNHGNVHLLMMQTPGVYRWGLGTRTEEGGGGSGSNFSMFAYADDGNYLAERLTINRSNGFMGITEGNPQASLHVGSFLSQPTAIKIGKLHDVGNINVPLGAACGGYNIDFYGWRDMYVDQVGARIRAERINNYAPNNALIRAMDVAFSTSSGGDIASLTEKMRITWDGKVGIGTSKPQHELSVKGTIGAKKVRVTQDGWADYVFEDGYQLRSIPELEFFIKQHKRLPDIPAASEVATDGIDLGEMNRKLLQKIEELTLYMIEQQKQIDGLRREVDTPSETATEGVDVGEMNKRLVQKVEELSLDIMEQHKNSQRQQAQIDALLDAVKELKSSKI</sequence>
<keyword evidence="2" id="KW-1185">Reference proteome</keyword>
<evidence type="ECO:0008006" key="3">
    <source>
        <dbReference type="Google" id="ProtNLM"/>
    </source>
</evidence>
<evidence type="ECO:0000313" key="1">
    <source>
        <dbReference type="EMBL" id="UYQ95516.1"/>
    </source>
</evidence>
<name>A0ABY6JB43_9BACT</name>
<accession>A0ABY6JB43</accession>
<dbReference type="RefSeq" id="WP_264283240.1">
    <property type="nucleotide sequence ID" value="NZ_CP107006.1"/>
</dbReference>
<dbReference type="Proteomes" id="UP001162741">
    <property type="component" value="Chromosome"/>
</dbReference>
<evidence type="ECO:0000313" key="2">
    <source>
        <dbReference type="Proteomes" id="UP001162741"/>
    </source>
</evidence>
<proteinExistence type="predicted"/>
<protein>
    <recommendedName>
        <fullName evidence="3">Tail fiber domain-containing protein</fullName>
    </recommendedName>
</protein>
<organism evidence="1 2">
    <name type="scientific">Chitinophaga horti</name>
    <dbReference type="NCBI Taxonomy" id="2920382"/>
    <lineage>
        <taxon>Bacteria</taxon>
        <taxon>Pseudomonadati</taxon>
        <taxon>Bacteroidota</taxon>
        <taxon>Chitinophagia</taxon>
        <taxon>Chitinophagales</taxon>
        <taxon>Chitinophagaceae</taxon>
        <taxon>Chitinophaga</taxon>
    </lineage>
</organism>
<reference evidence="1" key="1">
    <citation type="submission" date="2022-10" db="EMBL/GenBank/DDBJ databases">
        <title>Chitinophaga sp. nov., isolated from soil.</title>
        <authorList>
            <person name="Jeon C.O."/>
        </authorList>
    </citation>
    <scope>NUCLEOTIDE SEQUENCE</scope>
    <source>
        <strain evidence="1">R8</strain>
    </source>
</reference>
<dbReference type="EMBL" id="CP107006">
    <property type="protein sequence ID" value="UYQ95516.1"/>
    <property type="molecule type" value="Genomic_DNA"/>
</dbReference>